<feature type="compositionally biased region" description="Basic and acidic residues" evidence="1">
    <location>
        <begin position="200"/>
        <end position="213"/>
    </location>
</feature>
<accession>A0A6I3S899</accession>
<evidence type="ECO:0000313" key="2">
    <source>
        <dbReference type="EMBL" id="MTU42693.1"/>
    </source>
</evidence>
<evidence type="ECO:0000313" key="3">
    <source>
        <dbReference type="Proteomes" id="UP000462362"/>
    </source>
</evidence>
<dbReference type="AlphaFoldDB" id="A0A6I3S899"/>
<feature type="region of interest" description="Disordered" evidence="1">
    <location>
        <begin position="191"/>
        <end position="213"/>
    </location>
</feature>
<organism evidence="2 3">
    <name type="scientific">Parasutterella excrementihominis</name>
    <dbReference type="NCBI Taxonomy" id="487175"/>
    <lineage>
        <taxon>Bacteria</taxon>
        <taxon>Pseudomonadati</taxon>
        <taxon>Pseudomonadota</taxon>
        <taxon>Betaproteobacteria</taxon>
        <taxon>Burkholderiales</taxon>
        <taxon>Sutterellaceae</taxon>
        <taxon>Parasutterella</taxon>
    </lineage>
</organism>
<sequence length="213" mass="24774">MAQSADLKAKIEGLNKVFQFYYKENFKTLRKATDFYIPWFIGRKKRLEEFQKQYIPFSVALFLEGVRNSTLKMEGEPNEELIEALRAKLLHKSFKPDFDEYWNVIESTLERNPENPKEVSDAVSALLMFKLYGPKASEPMPEKLDSQRHTIASEFQVGKIHYQYSRGVRIALERLLNPKFDPEFVPRAAHDPKVLNAEVAKSETPSEEKKKAE</sequence>
<proteinExistence type="predicted"/>
<dbReference type="RefSeq" id="WP_118631474.1">
    <property type="nucleotide sequence ID" value="NZ_CAMSPD010000004.1"/>
</dbReference>
<gene>
    <name evidence="2" type="ORF">GMD42_03455</name>
</gene>
<reference evidence="2 3" key="1">
    <citation type="journal article" date="2019" name="Nat. Med.">
        <title>A library of human gut bacterial isolates paired with longitudinal multiomics data enables mechanistic microbiome research.</title>
        <authorList>
            <person name="Poyet M."/>
            <person name="Groussin M."/>
            <person name="Gibbons S.M."/>
            <person name="Avila-Pacheco J."/>
            <person name="Jiang X."/>
            <person name="Kearney S.M."/>
            <person name="Perrotta A.R."/>
            <person name="Berdy B."/>
            <person name="Zhao S."/>
            <person name="Lieberman T.D."/>
            <person name="Swanson P.K."/>
            <person name="Smith M."/>
            <person name="Roesemann S."/>
            <person name="Alexander J.E."/>
            <person name="Rich S.A."/>
            <person name="Livny J."/>
            <person name="Vlamakis H."/>
            <person name="Clish C."/>
            <person name="Bullock K."/>
            <person name="Deik A."/>
            <person name="Scott J."/>
            <person name="Pierce K.A."/>
            <person name="Xavier R.J."/>
            <person name="Alm E.J."/>
        </authorList>
    </citation>
    <scope>NUCLEOTIDE SEQUENCE [LARGE SCALE GENOMIC DNA]</scope>
    <source>
        <strain evidence="2 3">BIOML-A2</strain>
    </source>
</reference>
<dbReference type="EMBL" id="WNCL01000007">
    <property type="protein sequence ID" value="MTU42693.1"/>
    <property type="molecule type" value="Genomic_DNA"/>
</dbReference>
<name>A0A6I3S899_9BURK</name>
<comment type="caution">
    <text evidence="2">The sequence shown here is derived from an EMBL/GenBank/DDBJ whole genome shotgun (WGS) entry which is preliminary data.</text>
</comment>
<evidence type="ECO:0000256" key="1">
    <source>
        <dbReference type="SAM" id="MobiDB-lite"/>
    </source>
</evidence>
<dbReference type="Proteomes" id="UP000462362">
    <property type="component" value="Unassembled WGS sequence"/>
</dbReference>
<protein>
    <submittedName>
        <fullName evidence="2">Uncharacterized protein</fullName>
    </submittedName>
</protein>